<dbReference type="InterPro" id="IPR012560">
    <property type="entry name" value="Ferlin_A-domain"/>
</dbReference>
<dbReference type="PANTHER" id="PTHR12546">
    <property type="entry name" value="FER-1-LIKE"/>
    <property type="match status" value="1"/>
</dbReference>
<evidence type="ECO:0000313" key="9">
    <source>
        <dbReference type="Proteomes" id="UP001217089"/>
    </source>
</evidence>
<keyword evidence="5" id="KW-1133">Transmembrane helix</keyword>
<comment type="caution">
    <text evidence="8">The sequence shown here is derived from an EMBL/GenBank/DDBJ whole genome shotgun (WGS) entry which is preliminary data.</text>
</comment>
<dbReference type="PANTHER" id="PTHR12546:SF33">
    <property type="entry name" value="SPERM VESICLE FUSION PROTEIN FER-1"/>
    <property type="match status" value="1"/>
</dbReference>
<dbReference type="SUPFAM" id="SSF49562">
    <property type="entry name" value="C2 domain (Calcium/lipid-binding domain, CaLB)"/>
    <property type="match status" value="3"/>
</dbReference>
<dbReference type="SMART" id="SM00693">
    <property type="entry name" value="DysFN"/>
    <property type="match status" value="2"/>
</dbReference>
<dbReference type="EMBL" id="JARBDR010000246">
    <property type="protein sequence ID" value="KAJ8317426.1"/>
    <property type="molecule type" value="Genomic_DNA"/>
</dbReference>
<comment type="subcellular location">
    <subcellularLocation>
        <location evidence="1">Membrane</location>
        <topology evidence="1">Single-pass membrane protein</topology>
    </subcellularLocation>
</comment>
<dbReference type="InterPro" id="IPR035892">
    <property type="entry name" value="C2_domain_sf"/>
</dbReference>
<evidence type="ECO:0000256" key="1">
    <source>
        <dbReference type="ARBA" id="ARBA00004167"/>
    </source>
</evidence>
<sequence length="1270" mass="145505">MPTFGPCYINFYGSTREYSDLPDEYEDLNLGKGEGVAYRGRALVELSTVLGELPELNIEDVSSDEILRTQKFLRRRKYKLHAAFMDASMLNAIDAPVEFEVSIGNYGNKLDENTPPCASTTQPTNALFDGCHYYFLPWGNTKPCVVVDSSWEDISFRLEALNLLLKITDNLEANIEQVKIGIKAKLPMPEIAQLLISLLDQLIQECRKKLPEPSPGRHVPNELDKLILSYRQGELDHIIELATKLKESATDVNEALSEVENFLQILKNLSQEPQNSMPDVVIWMISGEKRIAYKRIPANEILYSPNPDYIGRYCGQLQSIILKFPGLKVEKEKKFEVPALIRAKFWLGLNNEEEKWHQMQKEGDLAVYAETYENQVSLPIVGWSTKGPTMTRPKWSDSQGKIKLPKENFEPPPGWRWASEWYVSPELSMLYDKDAGHTQFLEDVYENQSRLPGGHWGEATRPWTDVKGDPLPPRSDITLPEGWEWEDDWQVDLSRAVDEEGFEYCVEQTIGGYGAVEKRYHLCRRRRWVRSRKMLEDMKKKKKKEKMVQAATEGWEYAPLFNMKFHAIERTMDLVRRRRWHRKMVAEKPGADCFFSLQFEDEDDKEEYAAAMTAPRMFLTFDKPFKYQLRAYIYQARDLLAGDESGLSDPYARCCFSTQSMVTEKIHKSLCPTWDQTLIFEEIEIFGDPRILEQQPPEVIVEIFDYDTFGCNEFLGRTKAQPMVKLDPSDARMPVLQWYDIKRGNEAGGELLAAFELFLVTGSDLPFLPPKKGDLFLVPNGIRPVMQRTGIEVLCWGVRNMKKFQLASVTSPSIEFECGGHVLETKVIKNTKKNPNFDEPLLFLDVMLPKEELYMPPVNIRVRDHRQFGRKPTVGIHILKSLEEFRCDPVRIQDADGSDGQDTNVKQTTAAVAAVVSGLEKLQSTGIVGNGPGGEHVIDMPVDTVKDEVDLVQDEDIDWWSKYYASLGGKENNKKCQKYLEKGFDKVKVYRKELEKTEDENFKEFSDFCHKFALQRGKDEEDEECDVVGEFKGSFRVYPLPPDPNEKIPDKVFQNIPPSAPEDCIVRVYVVRGIGFQPNDSSGLADPYIEIQIGKKKISDRDNYIPNSIEPVFGKMFEINTLLPVHKDLIVRVKDYDIISSDDVIGETVIDLENRYLSKHRATCGIPLTYCTSGINQWRDSQKPKEILEEYCRKNHLSGPLFYGNNSVKVGNKTYNLSDYETNKPSDPNIGPADERLALFVLNTFNIVKEHVETRPLFNPIQARNRTGQA</sequence>
<feature type="domain" description="C2" evidence="7">
    <location>
        <begin position="611"/>
        <end position="739"/>
    </location>
</feature>
<evidence type="ECO:0000256" key="2">
    <source>
        <dbReference type="ARBA" id="ARBA00007561"/>
    </source>
</evidence>
<feature type="domain" description="C2" evidence="7">
    <location>
        <begin position="1044"/>
        <end position="1165"/>
    </location>
</feature>
<feature type="domain" description="C2" evidence="7">
    <location>
        <begin position="771"/>
        <end position="895"/>
    </location>
</feature>
<accession>A0ABQ9FMN1</accession>
<gene>
    <name evidence="8" type="ORF">KUTeg_005330</name>
</gene>
<dbReference type="Proteomes" id="UP001217089">
    <property type="component" value="Unassembled WGS sequence"/>
</dbReference>
<dbReference type="Pfam" id="PF08165">
    <property type="entry name" value="FerA"/>
    <property type="match status" value="1"/>
</dbReference>
<evidence type="ECO:0000313" key="8">
    <source>
        <dbReference type="EMBL" id="KAJ8317426.1"/>
    </source>
</evidence>
<dbReference type="InterPro" id="IPR037721">
    <property type="entry name" value="Ferlin"/>
</dbReference>
<dbReference type="Pfam" id="PF08150">
    <property type="entry name" value="FerB"/>
    <property type="match status" value="1"/>
</dbReference>
<comment type="similarity">
    <text evidence="2">Belongs to the ferlin family.</text>
</comment>
<organism evidence="8 9">
    <name type="scientific">Tegillarca granosa</name>
    <name type="common">Malaysian cockle</name>
    <name type="synonym">Anadara granosa</name>
    <dbReference type="NCBI Taxonomy" id="220873"/>
    <lineage>
        <taxon>Eukaryota</taxon>
        <taxon>Metazoa</taxon>
        <taxon>Spiralia</taxon>
        <taxon>Lophotrochozoa</taxon>
        <taxon>Mollusca</taxon>
        <taxon>Bivalvia</taxon>
        <taxon>Autobranchia</taxon>
        <taxon>Pteriomorphia</taxon>
        <taxon>Arcoida</taxon>
        <taxon>Arcoidea</taxon>
        <taxon>Arcidae</taxon>
        <taxon>Tegillarca</taxon>
    </lineage>
</organism>
<keyword evidence="9" id="KW-1185">Reference proteome</keyword>
<evidence type="ECO:0000256" key="3">
    <source>
        <dbReference type="ARBA" id="ARBA00022692"/>
    </source>
</evidence>
<dbReference type="InterPro" id="IPR037723">
    <property type="entry name" value="C2D_Ferlin"/>
</dbReference>
<dbReference type="CDD" id="cd04017">
    <property type="entry name" value="C2D_Ferlin"/>
    <property type="match status" value="1"/>
</dbReference>
<dbReference type="InterPro" id="IPR055072">
    <property type="entry name" value="Ferlin_DSRM"/>
</dbReference>
<evidence type="ECO:0000259" key="7">
    <source>
        <dbReference type="PROSITE" id="PS50004"/>
    </source>
</evidence>
<dbReference type="SMART" id="SM00239">
    <property type="entry name" value="C2"/>
    <property type="match status" value="3"/>
</dbReference>
<name>A0ABQ9FMN1_TEGGR</name>
<dbReference type="InterPro" id="IPR012561">
    <property type="entry name" value="Ferlin_B-domain"/>
</dbReference>
<dbReference type="SMART" id="SM01201">
    <property type="entry name" value="FerB"/>
    <property type="match status" value="1"/>
</dbReference>
<dbReference type="InterPro" id="IPR037724">
    <property type="entry name" value="C2E_Ferlin"/>
</dbReference>
<evidence type="ECO:0000256" key="5">
    <source>
        <dbReference type="ARBA" id="ARBA00022989"/>
    </source>
</evidence>
<dbReference type="CDD" id="cd04037">
    <property type="entry name" value="C2E_Ferlin"/>
    <property type="match status" value="1"/>
</dbReference>
<dbReference type="Pfam" id="PF22901">
    <property type="entry name" value="dsrm_Ferlin"/>
    <property type="match status" value="1"/>
</dbReference>
<evidence type="ECO:0000256" key="4">
    <source>
        <dbReference type="ARBA" id="ARBA00022737"/>
    </source>
</evidence>
<reference evidence="8 9" key="1">
    <citation type="submission" date="2022-12" db="EMBL/GenBank/DDBJ databases">
        <title>Chromosome-level genome of Tegillarca granosa.</title>
        <authorList>
            <person name="Kim J."/>
        </authorList>
    </citation>
    <scope>NUCLEOTIDE SEQUENCE [LARGE SCALE GENOMIC DNA]</scope>
    <source>
        <strain evidence="8">Teg-2019</strain>
        <tissue evidence="8">Adductor muscle</tissue>
    </source>
</reference>
<evidence type="ECO:0000256" key="6">
    <source>
        <dbReference type="ARBA" id="ARBA00023136"/>
    </source>
</evidence>
<keyword evidence="6" id="KW-0472">Membrane</keyword>
<dbReference type="PROSITE" id="PS50004">
    <property type="entry name" value="C2"/>
    <property type="match status" value="3"/>
</dbReference>
<keyword evidence="3" id="KW-0812">Transmembrane</keyword>
<dbReference type="Gene3D" id="2.60.40.150">
    <property type="entry name" value="C2 domain"/>
    <property type="match status" value="2"/>
</dbReference>
<dbReference type="InterPro" id="IPR000008">
    <property type="entry name" value="C2_dom"/>
</dbReference>
<dbReference type="SMART" id="SM01200">
    <property type="entry name" value="FerA"/>
    <property type="match status" value="1"/>
</dbReference>
<dbReference type="SMART" id="SM00694">
    <property type="entry name" value="DysFC"/>
    <property type="match status" value="2"/>
</dbReference>
<dbReference type="Pfam" id="PF00168">
    <property type="entry name" value="C2"/>
    <property type="match status" value="2"/>
</dbReference>
<proteinExistence type="inferred from homology"/>
<dbReference type="InterPro" id="IPR006614">
    <property type="entry name" value="Peroxin/Ferlin"/>
</dbReference>
<keyword evidence="4" id="KW-0677">Repeat</keyword>
<protein>
    <recommendedName>
        <fullName evidence="7">C2 domain-containing protein</fullName>
    </recommendedName>
</protein>